<dbReference type="AlphaFoldDB" id="A0A3N5AAX4"/>
<gene>
    <name evidence="2" type="ORF">EDD75_2217</name>
</gene>
<dbReference type="EMBL" id="RKRE01000004">
    <property type="protein sequence ID" value="RPF41996.1"/>
    <property type="molecule type" value="Genomic_DNA"/>
</dbReference>
<feature type="transmembrane region" description="Helical" evidence="1">
    <location>
        <begin position="12"/>
        <end position="32"/>
    </location>
</feature>
<comment type="caution">
    <text evidence="2">The sequence shown here is derived from an EMBL/GenBank/DDBJ whole genome shotgun (WGS) entry which is preliminary data.</text>
</comment>
<reference evidence="2 3" key="1">
    <citation type="submission" date="2018-11" db="EMBL/GenBank/DDBJ databases">
        <title>Genomic Encyclopedia of Type Strains, Phase IV (KMG-IV): sequencing the most valuable type-strain genomes for metagenomic binning, comparative biology and taxonomic classification.</title>
        <authorList>
            <person name="Goeker M."/>
        </authorList>
    </citation>
    <scope>NUCLEOTIDE SEQUENCE [LARGE SCALE GENOMIC DNA]</scope>
    <source>
        <strain evidence="2 3">DSM 102936</strain>
    </source>
</reference>
<feature type="transmembrane region" description="Helical" evidence="1">
    <location>
        <begin position="44"/>
        <end position="66"/>
    </location>
</feature>
<evidence type="ECO:0000256" key="1">
    <source>
        <dbReference type="SAM" id="Phobius"/>
    </source>
</evidence>
<dbReference type="Proteomes" id="UP000282654">
    <property type="component" value="Unassembled WGS sequence"/>
</dbReference>
<evidence type="ECO:0000313" key="2">
    <source>
        <dbReference type="EMBL" id="RPF41996.1"/>
    </source>
</evidence>
<organism evidence="2 3">
    <name type="scientific">Thermodesulfitimonas autotrophica</name>
    <dbReference type="NCBI Taxonomy" id="1894989"/>
    <lineage>
        <taxon>Bacteria</taxon>
        <taxon>Bacillati</taxon>
        <taxon>Bacillota</taxon>
        <taxon>Clostridia</taxon>
        <taxon>Thermoanaerobacterales</taxon>
        <taxon>Thermoanaerobacteraceae</taxon>
        <taxon>Thermodesulfitimonas</taxon>
    </lineage>
</organism>
<keyword evidence="3" id="KW-1185">Reference proteome</keyword>
<dbReference type="RefSeq" id="WP_123932063.1">
    <property type="nucleotide sequence ID" value="NZ_RKRE01000004.1"/>
</dbReference>
<keyword evidence="1" id="KW-0812">Transmembrane</keyword>
<name>A0A3N5AAX4_9THEO</name>
<keyword evidence="1" id="KW-1133">Transmembrane helix</keyword>
<evidence type="ECO:0000313" key="3">
    <source>
        <dbReference type="Proteomes" id="UP000282654"/>
    </source>
</evidence>
<sequence length="98" mass="10200">MFPYCDYTTTVIHGLTFVAAGLFGLAVVRVTLQAAFASACGRVAGAMIADMVLFCALVILACNTLAGTGFLAAQVQDAINQLTAPVQEVMQVLNNPGF</sequence>
<accession>A0A3N5AAX4</accession>
<keyword evidence="1" id="KW-0472">Membrane</keyword>
<protein>
    <submittedName>
        <fullName evidence="2">Uncharacterized protein</fullName>
    </submittedName>
</protein>
<proteinExistence type="predicted"/>